<evidence type="ECO:0000313" key="2">
    <source>
        <dbReference type="Proteomes" id="UP000286974"/>
    </source>
</evidence>
<dbReference type="RefSeq" id="WP_225417614.1">
    <property type="nucleotide sequence ID" value="NZ_BEXA01000003.1"/>
</dbReference>
<comment type="caution">
    <text evidence="1">The sequence shown here is derived from an EMBL/GenBank/DDBJ whole genome shotgun (WGS) entry which is preliminary data.</text>
</comment>
<proteinExistence type="predicted"/>
<reference evidence="1 2" key="1">
    <citation type="submission" date="2017-11" db="EMBL/GenBank/DDBJ databases">
        <title>Draft Genome Sequence of Lactobacillus curieae NBRC 111893 isolated from Koso, a Japanese sugar-Vegetable Fermented Beverage.</title>
        <authorList>
            <person name="Chiou T.Y."/>
            <person name="Oshima K."/>
            <person name="Suda W."/>
            <person name="Hattori M."/>
            <person name="Takahashi T."/>
        </authorList>
    </citation>
    <scope>NUCLEOTIDE SEQUENCE [LARGE SCALE GENOMIC DNA]</scope>
    <source>
        <strain evidence="1 2">NBRC111893</strain>
    </source>
</reference>
<dbReference type="EMBL" id="BEXA01000003">
    <property type="protein sequence ID" value="GAY73385.1"/>
    <property type="molecule type" value="Genomic_DNA"/>
</dbReference>
<protein>
    <recommendedName>
        <fullName evidence="3">Lactoylglutathione lyase</fullName>
    </recommendedName>
</protein>
<dbReference type="InterPro" id="IPR029068">
    <property type="entry name" value="Glyas_Bleomycin-R_OHBP_Dase"/>
</dbReference>
<evidence type="ECO:0000313" key="1">
    <source>
        <dbReference type="EMBL" id="GAY73385.1"/>
    </source>
</evidence>
<dbReference type="Gene3D" id="3.10.180.10">
    <property type="entry name" value="2,3-Dihydroxybiphenyl 1,2-Dioxygenase, domain 1"/>
    <property type="match status" value="1"/>
</dbReference>
<evidence type="ECO:0008006" key="3">
    <source>
        <dbReference type="Google" id="ProtNLM"/>
    </source>
</evidence>
<name>A0A401FLX7_9LACO</name>
<gene>
    <name evidence="1" type="ORF">NBRC111893_1531</name>
</gene>
<dbReference type="AlphaFoldDB" id="A0A401FLX7"/>
<keyword evidence="2" id="KW-1185">Reference proteome</keyword>
<dbReference type="SUPFAM" id="SSF54593">
    <property type="entry name" value="Glyoxalase/Bleomycin resistance protein/Dihydroxybiphenyl dioxygenase"/>
    <property type="match status" value="1"/>
</dbReference>
<dbReference type="Proteomes" id="UP000286974">
    <property type="component" value="Unassembled WGS sequence"/>
</dbReference>
<sequence>MDNIHAHLINYFVDIVEDPHETNELRRKATSITILDPDKNRIEITVFD</sequence>
<organism evidence="1 2">
    <name type="scientific">Lentilactobacillus kosonis</name>
    <dbReference type="NCBI Taxonomy" id="2810561"/>
    <lineage>
        <taxon>Bacteria</taxon>
        <taxon>Bacillati</taxon>
        <taxon>Bacillota</taxon>
        <taxon>Bacilli</taxon>
        <taxon>Lactobacillales</taxon>
        <taxon>Lactobacillaceae</taxon>
        <taxon>Lentilactobacillus</taxon>
    </lineage>
</organism>
<accession>A0A401FLX7</accession>